<reference evidence="2 3" key="1">
    <citation type="submission" date="2018-04" db="EMBL/GenBank/DDBJ databases">
        <title>Novel Campyloabacter and Helicobacter Species and Strains.</title>
        <authorList>
            <person name="Mannion A.J."/>
            <person name="Shen Z."/>
            <person name="Fox J.G."/>
        </authorList>
    </citation>
    <scope>NUCLEOTIDE SEQUENCE [LARGE SCALE GENOMIC DNA]</scope>
    <source>
        <strain evidence="2 3">MIT 04-9366</strain>
    </source>
</reference>
<proteinExistence type="predicted"/>
<dbReference type="Pfam" id="PF11741">
    <property type="entry name" value="AMIN"/>
    <property type="match status" value="1"/>
</dbReference>
<evidence type="ECO:0000313" key="3">
    <source>
        <dbReference type="Proteomes" id="UP000257045"/>
    </source>
</evidence>
<evidence type="ECO:0000259" key="1">
    <source>
        <dbReference type="Pfam" id="PF11741"/>
    </source>
</evidence>
<protein>
    <recommendedName>
        <fullName evidence="1">AMIN domain-containing protein</fullName>
    </recommendedName>
</protein>
<name>A0A3D8IZE3_9HELI</name>
<sequence length="200" mass="23014">MKKLFIVGLLLSLLVGREDPFELKMTPKGSPHSVEGEISKPLESLDVSLPSTTRILKEVKFVYQKIDGSIEEKSVPINSDIDWHYPITISQIGDESVIEEKKPVSYKVGEFEFIIKAKTIRIYSPFRLVQNFVLPKPFRIILDLNRSEKNINQVFNLKGRFFSNISLGTHQDFYRVTLTLDGQYGYNIEQDEKGYIIVLK</sequence>
<dbReference type="RefSeq" id="WP_115569791.1">
    <property type="nucleotide sequence ID" value="NZ_NXLV01000010.1"/>
</dbReference>
<gene>
    <name evidence="2" type="ORF">CQA58_05855</name>
</gene>
<comment type="caution">
    <text evidence="2">The sequence shown here is derived from an EMBL/GenBank/DDBJ whole genome shotgun (WGS) entry which is preliminary data.</text>
</comment>
<dbReference type="AlphaFoldDB" id="A0A3D8IZE3"/>
<organism evidence="2 3">
    <name type="scientific">Helicobacter brantae</name>
    <dbReference type="NCBI Taxonomy" id="375927"/>
    <lineage>
        <taxon>Bacteria</taxon>
        <taxon>Pseudomonadati</taxon>
        <taxon>Campylobacterota</taxon>
        <taxon>Epsilonproteobacteria</taxon>
        <taxon>Campylobacterales</taxon>
        <taxon>Helicobacteraceae</taxon>
        <taxon>Helicobacter</taxon>
    </lineage>
</organism>
<evidence type="ECO:0000313" key="2">
    <source>
        <dbReference type="EMBL" id="RDU70356.1"/>
    </source>
</evidence>
<accession>A0A3D8IZE3</accession>
<keyword evidence="3" id="KW-1185">Reference proteome</keyword>
<feature type="domain" description="AMIN" evidence="1">
    <location>
        <begin position="129"/>
        <end position="198"/>
    </location>
</feature>
<dbReference type="EMBL" id="NXLV01000010">
    <property type="protein sequence ID" value="RDU70356.1"/>
    <property type="molecule type" value="Genomic_DNA"/>
</dbReference>
<dbReference type="OrthoDB" id="5340273at2"/>
<dbReference type="InterPro" id="IPR021731">
    <property type="entry name" value="AMIN_dom"/>
</dbReference>
<dbReference type="Proteomes" id="UP000257045">
    <property type="component" value="Unassembled WGS sequence"/>
</dbReference>